<comment type="subcellular location">
    <subcellularLocation>
        <location evidence="1">Cytoplasm</location>
        <location evidence="1">Cytoskeleton</location>
        <location evidence="1">Spindle</location>
    </subcellularLocation>
</comment>
<keyword evidence="7" id="KW-1185">Reference proteome</keyword>
<dbReference type="PANTHER" id="PTHR18956">
    <property type="entry name" value="HYALURONAN MEDIATED MOTILITY RECEPTOR"/>
    <property type="match status" value="1"/>
</dbReference>
<reference evidence="6" key="1">
    <citation type="journal article" date="2023" name="Science">
        <title>Genome structures resolve the early diversification of teleost fishes.</title>
        <authorList>
            <person name="Parey E."/>
            <person name="Louis A."/>
            <person name="Montfort J."/>
            <person name="Bouchez O."/>
            <person name="Roques C."/>
            <person name="Iampietro C."/>
            <person name="Lluch J."/>
            <person name="Castinel A."/>
            <person name="Donnadieu C."/>
            <person name="Desvignes T."/>
            <person name="Floi Bucao C."/>
            <person name="Jouanno E."/>
            <person name="Wen M."/>
            <person name="Mejri S."/>
            <person name="Dirks R."/>
            <person name="Jansen H."/>
            <person name="Henkel C."/>
            <person name="Chen W.J."/>
            <person name="Zahm M."/>
            <person name="Cabau C."/>
            <person name="Klopp C."/>
            <person name="Thompson A.W."/>
            <person name="Robinson-Rechavi M."/>
            <person name="Braasch I."/>
            <person name="Lecointre G."/>
            <person name="Bobe J."/>
            <person name="Postlethwait J.H."/>
            <person name="Berthelot C."/>
            <person name="Roest Crollius H."/>
            <person name="Guiguen Y."/>
        </authorList>
    </citation>
    <scope>NUCLEOTIDE SEQUENCE</scope>
    <source>
        <strain evidence="6">NC1722</strain>
    </source>
</reference>
<dbReference type="InterPro" id="IPR026203">
    <property type="entry name" value="IHABP"/>
</dbReference>
<protein>
    <recommendedName>
        <fullName evidence="5">Hyaluronan-mediated motility receptor C-terminal domain-containing protein</fullName>
    </recommendedName>
</protein>
<keyword evidence="3" id="KW-0206">Cytoskeleton</keyword>
<dbReference type="PANTHER" id="PTHR18956:SF6">
    <property type="entry name" value="HYALURONAN MEDIATED MOTILITY RECEPTOR"/>
    <property type="match status" value="1"/>
</dbReference>
<accession>A0AAD7SQ66</accession>
<keyword evidence="2" id="KW-0963">Cytoplasm</keyword>
<feature type="region of interest" description="Disordered" evidence="4">
    <location>
        <begin position="592"/>
        <end position="631"/>
    </location>
</feature>
<dbReference type="EMBL" id="JAINUG010000045">
    <property type="protein sequence ID" value="KAJ8406102.1"/>
    <property type="molecule type" value="Genomic_DNA"/>
</dbReference>
<feature type="region of interest" description="Disordered" evidence="4">
    <location>
        <begin position="312"/>
        <end position="344"/>
    </location>
</feature>
<feature type="compositionally biased region" description="Basic and acidic residues" evidence="4">
    <location>
        <begin position="606"/>
        <end position="631"/>
    </location>
</feature>
<evidence type="ECO:0000259" key="5">
    <source>
        <dbReference type="Pfam" id="PF15908"/>
    </source>
</evidence>
<evidence type="ECO:0000256" key="3">
    <source>
        <dbReference type="ARBA" id="ARBA00023212"/>
    </source>
</evidence>
<evidence type="ECO:0000256" key="4">
    <source>
        <dbReference type="SAM" id="MobiDB-lite"/>
    </source>
</evidence>
<evidence type="ECO:0000313" key="6">
    <source>
        <dbReference type="EMBL" id="KAJ8406102.1"/>
    </source>
</evidence>
<dbReference type="GO" id="GO:0005540">
    <property type="term" value="F:hyaluronic acid binding"/>
    <property type="evidence" value="ECO:0007669"/>
    <property type="project" value="InterPro"/>
</dbReference>
<comment type="caution">
    <text evidence="6">The sequence shown here is derived from an EMBL/GenBank/DDBJ whole genome shotgun (WGS) entry which is preliminary data.</text>
</comment>
<dbReference type="Proteomes" id="UP001221898">
    <property type="component" value="Unassembled WGS sequence"/>
</dbReference>
<dbReference type="GO" id="GO:0005819">
    <property type="term" value="C:spindle"/>
    <property type="evidence" value="ECO:0007669"/>
    <property type="project" value="UniProtKB-SubCell"/>
</dbReference>
<gene>
    <name evidence="6" type="ORF">AAFF_G00309900</name>
</gene>
<dbReference type="GO" id="GO:0016020">
    <property type="term" value="C:membrane"/>
    <property type="evidence" value="ECO:0007669"/>
    <property type="project" value="TreeGrafter"/>
</dbReference>
<name>A0AAD7SQ66_9TELE</name>
<feature type="compositionally biased region" description="Basic and acidic residues" evidence="4">
    <location>
        <begin position="768"/>
        <end position="795"/>
    </location>
</feature>
<feature type="region of interest" description="Disordered" evidence="4">
    <location>
        <begin position="764"/>
        <end position="811"/>
    </location>
</feature>
<sequence>MSFPRAPLKRFNEHVGCAPPPGTYEVKNEDVKGAASFRKAERFKLLKSAAGQPSPGKDVFSSPMRRTISADGLAEVSSLKKDRTVISMNTKLQKLLEKEIRSLVQQRAEQDSRLQVLEEELRKVEAKLLSAVREKTGLNANVASLERQLVELKKINEFLKTKVSSDSTKKRINTLSLELIEAKNKLDAKDKELSYLHINTEGQVKVLETDLEALRSTLEALRERNGDLEELRQETKVQNEELEAEMDKLHAVIQELREEIKALQGYLDTANDEIQDLRSKMREKEKAGLCASESLAQLGELEKLLEQRSQELQTSQNTLGEKEQELERRARELQDSQEAAGETETQLQRSAQELRDSQSALLQQEKEMGRLREVLRRTEEELDQRVAQLGERCLALEQERDRTQEEGLRRVQEVNAEISLLEEKRKSDSEAQRQLEDSCTALAEQLEEEKVRSSSLVSLLERLQGELEAEQRQLEAELEEVLSVLEAQEQRGEEAIQRLQQENQELQMELKDTKTDLDSTKISLGDEVRRGEARRLELEEEVMNLKKKIEENHLQRLDFQQSQDKVKEEYARMLLDAQTRLARKETELRRAVEAHASEAEQLQGRAQRESEGRHELEAQLERERRGEQEERAAETMLRSRAEQMEQEMLDLRRRMEEERVEMQRRLAEVEKSVPAVDEAVVWRERYEELYAKVKPFQEQLDNFAVERDTLLNENGATQEELNRLADAYARLLGHQNQKQKIKHVVKLKEENIALKQEVAKLKAQLGKQRKDLDQPKSRGPARFDPRKSSKLDSKENQQPLAALEQANKKAI</sequence>
<evidence type="ECO:0000256" key="1">
    <source>
        <dbReference type="ARBA" id="ARBA00004186"/>
    </source>
</evidence>
<proteinExistence type="predicted"/>
<feature type="domain" description="Hyaluronan-mediated motility receptor C-terminal" evidence="5">
    <location>
        <begin position="660"/>
        <end position="805"/>
    </location>
</feature>
<dbReference type="InterPro" id="IPR031794">
    <property type="entry name" value="HMMR_C"/>
</dbReference>
<dbReference type="AlphaFoldDB" id="A0AAD7SQ66"/>
<dbReference type="Pfam" id="PF15908">
    <property type="entry name" value="HMMR_C"/>
    <property type="match status" value="1"/>
</dbReference>
<feature type="compositionally biased region" description="Basic and acidic residues" evidence="4">
    <location>
        <begin position="320"/>
        <end position="334"/>
    </location>
</feature>
<dbReference type="Pfam" id="PF15905">
    <property type="entry name" value="HMMR_N"/>
    <property type="match status" value="1"/>
</dbReference>
<evidence type="ECO:0000313" key="7">
    <source>
        <dbReference type="Proteomes" id="UP001221898"/>
    </source>
</evidence>
<organism evidence="6 7">
    <name type="scientific">Aldrovandia affinis</name>
    <dbReference type="NCBI Taxonomy" id="143900"/>
    <lineage>
        <taxon>Eukaryota</taxon>
        <taxon>Metazoa</taxon>
        <taxon>Chordata</taxon>
        <taxon>Craniata</taxon>
        <taxon>Vertebrata</taxon>
        <taxon>Euteleostomi</taxon>
        <taxon>Actinopterygii</taxon>
        <taxon>Neopterygii</taxon>
        <taxon>Teleostei</taxon>
        <taxon>Notacanthiformes</taxon>
        <taxon>Halosauridae</taxon>
        <taxon>Aldrovandia</taxon>
    </lineage>
</organism>
<evidence type="ECO:0000256" key="2">
    <source>
        <dbReference type="ARBA" id="ARBA00022490"/>
    </source>
</evidence>